<dbReference type="SMART" id="SM00832">
    <property type="entry name" value="C8"/>
    <property type="match status" value="1"/>
</dbReference>
<dbReference type="GO" id="GO:0005615">
    <property type="term" value="C:extracellular space"/>
    <property type="evidence" value="ECO:0007669"/>
    <property type="project" value="TreeGrafter"/>
</dbReference>
<dbReference type="Proteomes" id="UP000536381">
    <property type="component" value="Unassembled WGS sequence"/>
</dbReference>
<dbReference type="AlphaFoldDB" id="A0A7L2J3C2"/>
<keyword evidence="1" id="KW-1015">Disulfide bond</keyword>
<dbReference type="InterPro" id="IPR014853">
    <property type="entry name" value="VWF/SSPO/ZAN-like_Cys-rich_dom"/>
</dbReference>
<dbReference type="GO" id="GO:0031012">
    <property type="term" value="C:extracellular matrix"/>
    <property type="evidence" value="ECO:0007669"/>
    <property type="project" value="TreeGrafter"/>
</dbReference>
<comment type="caution">
    <text evidence="3">The sequence shown here is derived from an EMBL/GenBank/DDBJ whole genome shotgun (WGS) entry which is preliminary data.</text>
</comment>
<feature type="non-terminal residue" evidence="3">
    <location>
        <position position="75"/>
    </location>
</feature>
<dbReference type="PANTHER" id="PTHR11339:SF244">
    <property type="entry name" value="IGGFC-BINDING PROTEIN"/>
    <property type="match status" value="1"/>
</dbReference>
<keyword evidence="4" id="KW-1185">Reference proteome</keyword>
<dbReference type="EMBL" id="VWYK01219803">
    <property type="protein sequence ID" value="NXR16343.1"/>
    <property type="molecule type" value="Genomic_DNA"/>
</dbReference>
<protein>
    <submittedName>
        <fullName evidence="3">FCGBP protein</fullName>
    </submittedName>
</protein>
<dbReference type="Pfam" id="PF08742">
    <property type="entry name" value="C8"/>
    <property type="match status" value="1"/>
</dbReference>
<evidence type="ECO:0000259" key="2">
    <source>
        <dbReference type="SMART" id="SM00832"/>
    </source>
</evidence>
<proteinExistence type="predicted"/>
<evidence type="ECO:0000313" key="3">
    <source>
        <dbReference type="EMBL" id="NXR16343.1"/>
    </source>
</evidence>
<organism evidence="3 4">
    <name type="scientific">Semnornis frantzii</name>
    <dbReference type="NCBI Taxonomy" id="91796"/>
    <lineage>
        <taxon>Eukaryota</taxon>
        <taxon>Metazoa</taxon>
        <taxon>Chordata</taxon>
        <taxon>Craniata</taxon>
        <taxon>Vertebrata</taxon>
        <taxon>Euteleostomi</taxon>
        <taxon>Archelosauria</taxon>
        <taxon>Archosauria</taxon>
        <taxon>Dinosauria</taxon>
        <taxon>Saurischia</taxon>
        <taxon>Theropoda</taxon>
        <taxon>Coelurosauria</taxon>
        <taxon>Aves</taxon>
        <taxon>Neognathae</taxon>
        <taxon>Neoaves</taxon>
        <taxon>Telluraves</taxon>
        <taxon>Coraciimorphae</taxon>
        <taxon>Piciformes</taxon>
        <taxon>Ramphastidae</taxon>
        <taxon>Semnornis</taxon>
    </lineage>
</organism>
<evidence type="ECO:0000256" key="1">
    <source>
        <dbReference type="ARBA" id="ARBA00023157"/>
    </source>
</evidence>
<feature type="domain" description="VWF/SSPO/Zonadhesin-like cysteine-rich" evidence="2">
    <location>
        <begin position="1"/>
        <end position="65"/>
    </location>
</feature>
<evidence type="ECO:0000313" key="4">
    <source>
        <dbReference type="Proteomes" id="UP000536381"/>
    </source>
</evidence>
<name>A0A7L2J3C2_9PICI</name>
<dbReference type="PANTHER" id="PTHR11339">
    <property type="entry name" value="EXTRACELLULAR MATRIX GLYCOPROTEIN RELATED"/>
    <property type="match status" value="1"/>
</dbReference>
<sequence length="75" mass="7819">SDPQGPFRGCHPRLSPQEALESCLQDLCAAGGAREVLCGSLQAYTAACQAAGAQVESWRTESFCRESCPAASASQ</sequence>
<reference evidence="3 4" key="1">
    <citation type="submission" date="2019-09" db="EMBL/GenBank/DDBJ databases">
        <title>Bird 10,000 Genomes (B10K) Project - Family phase.</title>
        <authorList>
            <person name="Zhang G."/>
        </authorList>
    </citation>
    <scope>NUCLEOTIDE SEQUENCE [LARGE SCALE GENOMIC DNA]</scope>
    <source>
        <strain evidence="3">B10K-DU-001-42</strain>
        <tissue evidence="3">Muscle</tissue>
    </source>
</reference>
<feature type="non-terminal residue" evidence="3">
    <location>
        <position position="1"/>
    </location>
</feature>
<gene>
    <name evidence="3" type="primary">Fcgbp</name>
    <name evidence="3" type="ORF">SEMFRA_R11498</name>
</gene>
<dbReference type="OrthoDB" id="6236007at2759"/>
<dbReference type="InterPro" id="IPR050780">
    <property type="entry name" value="Mucin_vWF_Thrombospondin_sf"/>
</dbReference>
<accession>A0A7L2J3C2</accession>